<dbReference type="SUPFAM" id="SSF75217">
    <property type="entry name" value="alpha/beta knot"/>
    <property type="match status" value="1"/>
</dbReference>
<keyword evidence="7" id="KW-1185">Reference proteome</keyword>
<comment type="caution">
    <text evidence="6">The sequence shown here is derived from an EMBL/GenBank/DDBJ whole genome shotgun (WGS) entry which is preliminary data.</text>
</comment>
<dbReference type="CDD" id="cd18098">
    <property type="entry name" value="SpoU-like"/>
    <property type="match status" value="1"/>
</dbReference>
<gene>
    <name evidence="6" type="ORF">RT723_02190</name>
</gene>
<evidence type="ECO:0000313" key="6">
    <source>
        <dbReference type="EMBL" id="MDU0111838.1"/>
    </source>
</evidence>
<dbReference type="PANTHER" id="PTHR42786:SF6">
    <property type="entry name" value="TRNA_RRNA METHYLTRANSFERASE SPOU TYPE DOMAIN-CONTAINING PROTEIN"/>
    <property type="match status" value="1"/>
</dbReference>
<keyword evidence="2 6" id="KW-0489">Methyltransferase</keyword>
<dbReference type="RefSeq" id="WP_315945723.1">
    <property type="nucleotide sequence ID" value="NZ_JAWCUA010000001.1"/>
</dbReference>
<dbReference type="PANTHER" id="PTHR42786">
    <property type="entry name" value="TRNA/RRNA METHYLTRANSFERASE"/>
    <property type="match status" value="1"/>
</dbReference>
<evidence type="ECO:0000256" key="4">
    <source>
        <dbReference type="ARBA" id="ARBA00022691"/>
    </source>
</evidence>
<dbReference type="EMBL" id="JAWCUA010000001">
    <property type="protein sequence ID" value="MDU0111838.1"/>
    <property type="molecule type" value="Genomic_DNA"/>
</dbReference>
<protein>
    <submittedName>
        <fullName evidence="6">RNA methyltransferase</fullName>
    </submittedName>
</protein>
<evidence type="ECO:0000313" key="7">
    <source>
        <dbReference type="Proteomes" id="UP001257914"/>
    </source>
</evidence>
<keyword evidence="3" id="KW-0808">Transferase</keyword>
<comment type="similarity">
    <text evidence="1">Belongs to the class IV-like SAM-binding methyltransferase superfamily. RNA methyltransferase TrmH family.</text>
</comment>
<dbReference type="Gene3D" id="3.40.1280.10">
    <property type="match status" value="1"/>
</dbReference>
<evidence type="ECO:0000256" key="2">
    <source>
        <dbReference type="ARBA" id="ARBA00022603"/>
    </source>
</evidence>
<dbReference type="Proteomes" id="UP001257914">
    <property type="component" value="Unassembled WGS sequence"/>
</dbReference>
<accession>A0ABU3QWM7</accession>
<name>A0ABU3QWM7_9GAMM</name>
<dbReference type="InterPro" id="IPR029028">
    <property type="entry name" value="Alpha/beta_knot_MTases"/>
</dbReference>
<evidence type="ECO:0000256" key="3">
    <source>
        <dbReference type="ARBA" id="ARBA00022679"/>
    </source>
</evidence>
<dbReference type="InterPro" id="IPR004384">
    <property type="entry name" value="RNA_MeTrfase_TrmJ/LasT"/>
</dbReference>
<sequence length="177" mass="19532">MTVSNSAKVTICLTNPKSPTNVGGVLRASGCFGAHEILYTGNRYNKAKKFSTDTQNINDEIGIVHVEDFLAEKPDDVPLICVDLVEGATPLPEFEHPESAFYVFGPEDGSIKQEVINKADHVVFMPTKGSLNLAASVNVVLYDRVAKADHTIENDELIKTSRDVNNRLTVNKRFKKR</sequence>
<reference evidence="6 7" key="1">
    <citation type="submission" date="2023-10" db="EMBL/GenBank/DDBJ databases">
        <title>Psychrosphaera aquimaarina strain SW33 isolated from seawater.</title>
        <authorList>
            <person name="Bayburt H."/>
            <person name="Kim J.M."/>
            <person name="Choi B.J."/>
            <person name="Jeon C.O."/>
        </authorList>
    </citation>
    <scope>NUCLEOTIDE SEQUENCE [LARGE SCALE GENOMIC DNA]</scope>
    <source>
        <strain evidence="6 7">KCTC 52743</strain>
    </source>
</reference>
<keyword evidence="4" id="KW-0949">S-adenosyl-L-methionine</keyword>
<dbReference type="Pfam" id="PF00588">
    <property type="entry name" value="SpoU_methylase"/>
    <property type="match status" value="1"/>
</dbReference>
<dbReference type="GO" id="GO:0032259">
    <property type="term" value="P:methylation"/>
    <property type="evidence" value="ECO:0007669"/>
    <property type="project" value="UniProtKB-KW"/>
</dbReference>
<evidence type="ECO:0000259" key="5">
    <source>
        <dbReference type="Pfam" id="PF00588"/>
    </source>
</evidence>
<dbReference type="InterPro" id="IPR029026">
    <property type="entry name" value="tRNA_m1G_MTases_N"/>
</dbReference>
<feature type="domain" description="tRNA/rRNA methyltransferase SpoU type" evidence="5">
    <location>
        <begin position="9"/>
        <end position="142"/>
    </location>
</feature>
<evidence type="ECO:0000256" key="1">
    <source>
        <dbReference type="ARBA" id="ARBA00007228"/>
    </source>
</evidence>
<proteinExistence type="inferred from homology"/>
<dbReference type="GO" id="GO:0008168">
    <property type="term" value="F:methyltransferase activity"/>
    <property type="evidence" value="ECO:0007669"/>
    <property type="project" value="UniProtKB-KW"/>
</dbReference>
<dbReference type="InterPro" id="IPR001537">
    <property type="entry name" value="SpoU_MeTrfase"/>
</dbReference>
<organism evidence="6 7">
    <name type="scientific">Psychrosphaera aquimarina</name>
    <dbReference type="NCBI Taxonomy" id="2044854"/>
    <lineage>
        <taxon>Bacteria</taxon>
        <taxon>Pseudomonadati</taxon>
        <taxon>Pseudomonadota</taxon>
        <taxon>Gammaproteobacteria</taxon>
        <taxon>Alteromonadales</taxon>
        <taxon>Pseudoalteromonadaceae</taxon>
        <taxon>Psychrosphaera</taxon>
    </lineage>
</organism>